<accession>E9GCK9</accession>
<sequence length="66" mass="7200">MRLFSLFFTLLILLAACTGSAIKKTVLDKIPGAGADEMQIGVAPDRKCPPPKQMDPQGNCRQPWGR</sequence>
<organism evidence="3 4">
    <name type="scientific">Daphnia pulex</name>
    <name type="common">Water flea</name>
    <dbReference type="NCBI Taxonomy" id="6669"/>
    <lineage>
        <taxon>Eukaryota</taxon>
        <taxon>Metazoa</taxon>
        <taxon>Ecdysozoa</taxon>
        <taxon>Arthropoda</taxon>
        <taxon>Crustacea</taxon>
        <taxon>Branchiopoda</taxon>
        <taxon>Diplostraca</taxon>
        <taxon>Cladocera</taxon>
        <taxon>Anomopoda</taxon>
        <taxon>Daphniidae</taxon>
        <taxon>Daphnia</taxon>
    </lineage>
</organism>
<feature type="signal peptide" evidence="2">
    <location>
        <begin position="1"/>
        <end position="19"/>
    </location>
</feature>
<dbReference type="HOGENOM" id="CLU_2833751_0_0_1"/>
<evidence type="ECO:0000256" key="1">
    <source>
        <dbReference type="SAM" id="MobiDB-lite"/>
    </source>
</evidence>
<feature type="chain" id="PRO_5003237344" description="Lipoprotein" evidence="2">
    <location>
        <begin position="20"/>
        <end position="66"/>
    </location>
</feature>
<evidence type="ECO:0000313" key="3">
    <source>
        <dbReference type="EMBL" id="EFX82575.1"/>
    </source>
</evidence>
<keyword evidence="2" id="KW-0732">Signal</keyword>
<dbReference type="AlphaFoldDB" id="E9GCK9"/>
<evidence type="ECO:0008006" key="5">
    <source>
        <dbReference type="Google" id="ProtNLM"/>
    </source>
</evidence>
<feature type="region of interest" description="Disordered" evidence="1">
    <location>
        <begin position="41"/>
        <end position="66"/>
    </location>
</feature>
<keyword evidence="4" id="KW-1185">Reference proteome</keyword>
<dbReference type="KEGG" id="dpx:DAPPUDRAFT_302281"/>
<dbReference type="OrthoDB" id="10410939at2759"/>
<dbReference type="PROSITE" id="PS51257">
    <property type="entry name" value="PROKAR_LIPOPROTEIN"/>
    <property type="match status" value="1"/>
</dbReference>
<gene>
    <name evidence="3" type="ORF">DAPPUDRAFT_302281</name>
</gene>
<dbReference type="Proteomes" id="UP000000305">
    <property type="component" value="Unassembled WGS sequence"/>
</dbReference>
<reference evidence="3 4" key="1">
    <citation type="journal article" date="2011" name="Science">
        <title>The ecoresponsive genome of Daphnia pulex.</title>
        <authorList>
            <person name="Colbourne J.K."/>
            <person name="Pfrender M.E."/>
            <person name="Gilbert D."/>
            <person name="Thomas W.K."/>
            <person name="Tucker A."/>
            <person name="Oakley T.H."/>
            <person name="Tokishita S."/>
            <person name="Aerts A."/>
            <person name="Arnold G.J."/>
            <person name="Basu M.K."/>
            <person name="Bauer D.J."/>
            <person name="Caceres C.E."/>
            <person name="Carmel L."/>
            <person name="Casola C."/>
            <person name="Choi J.H."/>
            <person name="Detter J.C."/>
            <person name="Dong Q."/>
            <person name="Dusheyko S."/>
            <person name="Eads B.D."/>
            <person name="Frohlich T."/>
            <person name="Geiler-Samerotte K.A."/>
            <person name="Gerlach D."/>
            <person name="Hatcher P."/>
            <person name="Jogdeo S."/>
            <person name="Krijgsveld J."/>
            <person name="Kriventseva E.V."/>
            <person name="Kultz D."/>
            <person name="Laforsch C."/>
            <person name="Lindquist E."/>
            <person name="Lopez J."/>
            <person name="Manak J.R."/>
            <person name="Muller J."/>
            <person name="Pangilinan J."/>
            <person name="Patwardhan R.P."/>
            <person name="Pitluck S."/>
            <person name="Pritham E.J."/>
            <person name="Rechtsteiner A."/>
            <person name="Rho M."/>
            <person name="Rogozin I.B."/>
            <person name="Sakarya O."/>
            <person name="Salamov A."/>
            <person name="Schaack S."/>
            <person name="Shapiro H."/>
            <person name="Shiga Y."/>
            <person name="Skalitzky C."/>
            <person name="Smith Z."/>
            <person name="Souvorov A."/>
            <person name="Sung W."/>
            <person name="Tang Z."/>
            <person name="Tsuchiya D."/>
            <person name="Tu H."/>
            <person name="Vos H."/>
            <person name="Wang M."/>
            <person name="Wolf Y.I."/>
            <person name="Yamagata H."/>
            <person name="Yamada T."/>
            <person name="Ye Y."/>
            <person name="Shaw J.R."/>
            <person name="Andrews J."/>
            <person name="Crease T.J."/>
            <person name="Tang H."/>
            <person name="Lucas S.M."/>
            <person name="Robertson H.M."/>
            <person name="Bork P."/>
            <person name="Koonin E.V."/>
            <person name="Zdobnov E.M."/>
            <person name="Grigoriev I.V."/>
            <person name="Lynch M."/>
            <person name="Boore J.L."/>
        </authorList>
    </citation>
    <scope>NUCLEOTIDE SEQUENCE [LARGE SCALE GENOMIC DNA]</scope>
</reference>
<proteinExistence type="predicted"/>
<protein>
    <recommendedName>
        <fullName evidence="5">Lipoprotein</fullName>
    </recommendedName>
</protein>
<dbReference type="InParanoid" id="E9GCK9"/>
<dbReference type="EMBL" id="GL732539">
    <property type="protein sequence ID" value="EFX82575.1"/>
    <property type="molecule type" value="Genomic_DNA"/>
</dbReference>
<name>E9GCK9_DAPPU</name>
<evidence type="ECO:0000256" key="2">
    <source>
        <dbReference type="SAM" id="SignalP"/>
    </source>
</evidence>
<evidence type="ECO:0000313" key="4">
    <source>
        <dbReference type="Proteomes" id="UP000000305"/>
    </source>
</evidence>